<dbReference type="EnsemblBacteria" id="ABY36407">
    <property type="protein sequence ID" value="ABY36407"/>
    <property type="gene ID" value="Caur_3216"/>
</dbReference>
<dbReference type="GO" id="GO:0015643">
    <property type="term" value="F:toxic substance binding"/>
    <property type="evidence" value="ECO:0007669"/>
    <property type="project" value="InterPro"/>
</dbReference>
<accession>A9WIB5</accession>
<dbReference type="Gene3D" id="1.20.120.650">
    <property type="entry name" value="Colicin D"/>
    <property type="match status" value="1"/>
</dbReference>
<protein>
    <recommendedName>
        <fullName evidence="1">Colicin D immunity protein domain-containing protein</fullName>
    </recommendedName>
</protein>
<dbReference type="KEGG" id="cau:Caur_3216"/>
<proteinExistence type="predicted"/>
<keyword evidence="3" id="KW-1185">Reference proteome</keyword>
<dbReference type="Proteomes" id="UP000002008">
    <property type="component" value="Chromosome"/>
</dbReference>
<organism evidence="2 3">
    <name type="scientific">Chloroflexus aurantiacus (strain ATCC 29366 / DSM 635 / J-10-fl)</name>
    <dbReference type="NCBI Taxonomy" id="324602"/>
    <lineage>
        <taxon>Bacteria</taxon>
        <taxon>Bacillati</taxon>
        <taxon>Chloroflexota</taxon>
        <taxon>Chloroflexia</taxon>
        <taxon>Chloroflexales</taxon>
        <taxon>Chloroflexineae</taxon>
        <taxon>Chloroflexaceae</taxon>
        <taxon>Chloroflexus</taxon>
    </lineage>
</organism>
<dbReference type="eggNOG" id="ENOG50335R2">
    <property type="taxonomic scope" value="Bacteria"/>
</dbReference>
<feature type="domain" description="Colicin D immunity protein" evidence="1">
    <location>
        <begin position="1"/>
        <end position="86"/>
    </location>
</feature>
<dbReference type="EMBL" id="CP000909">
    <property type="protein sequence ID" value="ABY36407.1"/>
    <property type="molecule type" value="Genomic_DNA"/>
</dbReference>
<dbReference type="InParanoid" id="A9WIB5"/>
<dbReference type="HOGENOM" id="CLU_2396850_0_0_0"/>
<gene>
    <name evidence="2" type="ordered locus">Caur_3216</name>
</gene>
<dbReference type="RefSeq" id="WP_012259060.1">
    <property type="nucleotide sequence ID" value="NC_010175.1"/>
</dbReference>
<evidence type="ECO:0000313" key="3">
    <source>
        <dbReference type="Proteomes" id="UP000002008"/>
    </source>
</evidence>
<evidence type="ECO:0000313" key="2">
    <source>
        <dbReference type="EMBL" id="ABY36407.1"/>
    </source>
</evidence>
<reference evidence="3" key="1">
    <citation type="journal article" date="2011" name="BMC Genomics">
        <title>Complete genome sequence of the filamentous anoxygenic phototrophic bacterium Chloroflexus aurantiacus.</title>
        <authorList>
            <person name="Tang K.H."/>
            <person name="Barry K."/>
            <person name="Chertkov O."/>
            <person name="Dalin E."/>
            <person name="Han C.S."/>
            <person name="Hauser L.J."/>
            <person name="Honchak B.M."/>
            <person name="Karbach L.E."/>
            <person name="Land M.L."/>
            <person name="Lapidus A."/>
            <person name="Larimer F.W."/>
            <person name="Mikhailova N."/>
            <person name="Pitluck S."/>
            <person name="Pierson B.K."/>
            <person name="Blankenship R.E."/>
        </authorList>
    </citation>
    <scope>NUCLEOTIDE SEQUENCE [LARGE SCALE GENOMIC DNA]</scope>
    <source>
        <strain evidence="3">ATCC 29366 / DSM 635 / J-10-fl</strain>
    </source>
</reference>
<sequence length="101" mass="11438">MTLTEYKRLIEAFLTHEISAAEFEERYMAAFLAEPGGMDKELFLILDALFAAVDCYWPGCAPGEETPFEISEEQLRREARDALARLEQLAARQAPPPQSED</sequence>
<dbReference type="InterPro" id="IPR036471">
    <property type="entry name" value="Colicin_D_sf"/>
</dbReference>
<dbReference type="InterPro" id="IPR015287">
    <property type="entry name" value="Colicin_D_immunity_dom"/>
</dbReference>
<dbReference type="Pfam" id="PF09204">
    <property type="entry name" value="Colicin_immun"/>
    <property type="match status" value="1"/>
</dbReference>
<name>A9WIB5_CHLAA</name>
<dbReference type="GO" id="GO:0030153">
    <property type="term" value="P:bacteriocin immunity"/>
    <property type="evidence" value="ECO:0007669"/>
    <property type="project" value="InterPro"/>
</dbReference>
<dbReference type="AlphaFoldDB" id="A9WIB5"/>
<evidence type="ECO:0000259" key="1">
    <source>
        <dbReference type="Pfam" id="PF09204"/>
    </source>
</evidence>
<dbReference type="PATRIC" id="fig|324602.8.peg.3632"/>